<dbReference type="Proteomes" id="UP000237350">
    <property type="component" value="Unassembled WGS sequence"/>
</dbReference>
<name>A0A2S4JFF7_9SPIO</name>
<dbReference type="CDD" id="cd06462">
    <property type="entry name" value="Peptidase_S24_S26"/>
    <property type="match status" value="1"/>
</dbReference>
<dbReference type="InterPro" id="IPR019533">
    <property type="entry name" value="Peptidase_S26"/>
</dbReference>
<evidence type="ECO:0000313" key="2">
    <source>
        <dbReference type="EMBL" id="POQ98253.1"/>
    </source>
</evidence>
<keyword evidence="3" id="KW-1185">Reference proteome</keyword>
<protein>
    <recommendedName>
        <fullName evidence="1">Peptidase S26 domain-containing protein</fullName>
    </recommendedName>
</protein>
<dbReference type="Gene3D" id="2.10.109.10">
    <property type="entry name" value="Umud Fragment, subunit A"/>
    <property type="match status" value="1"/>
</dbReference>
<gene>
    <name evidence="2" type="ORF">AU468_14175</name>
</gene>
<dbReference type="AlphaFoldDB" id="A0A2S4JFF7"/>
<dbReference type="SUPFAM" id="SSF51306">
    <property type="entry name" value="LexA/Signal peptidase"/>
    <property type="match status" value="1"/>
</dbReference>
<sequence>MYLLFALAVYLGFRSYGPALISVQGTSLAPFLLEGDLVLAHRGTAVLERGSLVFARAPFRTTPTLGERITRFRRGTQESWPVPVGSPVLRFVAAVPGDRVIWDHQAVTVGGQRYQIPYLHPDLPHRQEEVLLGEGEFFLLALEPGRADSRVTGAVSEQDLLFRIQSVVWPRERRKVLDPGKKKQAVSDSLSEM</sequence>
<dbReference type="InterPro" id="IPR036286">
    <property type="entry name" value="LexA/Signal_pep-like_sf"/>
</dbReference>
<dbReference type="GO" id="GO:0004252">
    <property type="term" value="F:serine-type endopeptidase activity"/>
    <property type="evidence" value="ECO:0007669"/>
    <property type="project" value="InterPro"/>
</dbReference>
<feature type="domain" description="Peptidase S26" evidence="1">
    <location>
        <begin position="3"/>
        <end position="169"/>
    </location>
</feature>
<accession>A0A2S4JFF7</accession>
<dbReference type="GO" id="GO:0006465">
    <property type="term" value="P:signal peptide processing"/>
    <property type="evidence" value="ECO:0007669"/>
    <property type="project" value="InterPro"/>
</dbReference>
<dbReference type="Pfam" id="PF10502">
    <property type="entry name" value="Peptidase_S26"/>
    <property type="match status" value="1"/>
</dbReference>
<dbReference type="EMBL" id="LPWH01000126">
    <property type="protein sequence ID" value="POQ98253.1"/>
    <property type="molecule type" value="Genomic_DNA"/>
</dbReference>
<proteinExistence type="predicted"/>
<organism evidence="2 3">
    <name type="scientific">Alkalispirochaeta sphaeroplastigenens</name>
    <dbReference type="NCBI Taxonomy" id="1187066"/>
    <lineage>
        <taxon>Bacteria</taxon>
        <taxon>Pseudomonadati</taxon>
        <taxon>Spirochaetota</taxon>
        <taxon>Spirochaetia</taxon>
        <taxon>Spirochaetales</taxon>
        <taxon>Spirochaetaceae</taxon>
        <taxon>Alkalispirochaeta</taxon>
    </lineage>
</organism>
<evidence type="ECO:0000313" key="3">
    <source>
        <dbReference type="Proteomes" id="UP000237350"/>
    </source>
</evidence>
<comment type="caution">
    <text evidence="2">The sequence shown here is derived from an EMBL/GenBank/DDBJ whole genome shotgun (WGS) entry which is preliminary data.</text>
</comment>
<evidence type="ECO:0000259" key="1">
    <source>
        <dbReference type="Pfam" id="PF10502"/>
    </source>
</evidence>
<reference evidence="3" key="1">
    <citation type="submission" date="2015-12" db="EMBL/GenBank/DDBJ databases">
        <authorList>
            <person name="Lodha T.D."/>
            <person name="Chintalapati S."/>
            <person name="Chintalapati V.R."/>
            <person name="Sravanthi T."/>
        </authorList>
    </citation>
    <scope>NUCLEOTIDE SEQUENCE [LARGE SCALE GENOMIC DNA]</scope>
    <source>
        <strain evidence="3">JC133</strain>
    </source>
</reference>